<evidence type="ECO:0000313" key="2">
    <source>
        <dbReference type="Proteomes" id="UP000192652"/>
    </source>
</evidence>
<dbReference type="Proteomes" id="UP000192652">
    <property type="component" value="Unassembled WGS sequence"/>
</dbReference>
<evidence type="ECO:0000313" key="1">
    <source>
        <dbReference type="EMBL" id="OQP84774.1"/>
    </source>
</evidence>
<comment type="caution">
    <text evidence="1">The sequence shown here is derived from an EMBL/GenBank/DDBJ whole genome shotgun (WGS) entry which is preliminary data.</text>
</comment>
<keyword evidence="2" id="KW-1185">Reference proteome</keyword>
<dbReference type="RefSeq" id="WP_081177172.1">
    <property type="nucleotide sequence ID" value="NZ_MSPX01000018.1"/>
</dbReference>
<proteinExistence type="predicted"/>
<name>A0ABX3PAF9_9HYPH</name>
<protein>
    <recommendedName>
        <fullName evidence="3">Cyclase dehydrase</fullName>
    </recommendedName>
</protein>
<dbReference type="EMBL" id="MSPX01000018">
    <property type="protein sequence ID" value="OQP84774.1"/>
    <property type="molecule type" value="Genomic_DNA"/>
</dbReference>
<accession>A0ABX3PAF9</accession>
<reference evidence="1 2" key="1">
    <citation type="journal article" date="2017" name="Antonie Van Leeuwenhoek">
        <title>Rhizobium rhizosphaerae sp. nov., a novel species isolated from rice rhizosphere.</title>
        <authorList>
            <person name="Zhao J.J."/>
            <person name="Zhang J."/>
            <person name="Zhang R.J."/>
            <person name="Zhang C.W."/>
            <person name="Yin H.Q."/>
            <person name="Zhang X.X."/>
        </authorList>
    </citation>
    <scope>NUCLEOTIDE SEQUENCE [LARGE SCALE GENOMIC DNA]</scope>
    <source>
        <strain evidence="1 2">RD15</strain>
    </source>
</reference>
<sequence length="169" mass="17903">MPILSNLTRPKGDPKILTTGPTVQSGAERLAKGLGWFSIGLGLTELFAARRLARGLGLYGHAPLIRAFGLREIWSGMMTLSVDKDKGLQSRVVGDGLDIAVLVSALGHGNYRRGNAAAALAMVVGITVLDVLVAKAVTAERSRPTGKPRDYRDRTGFPGGIEAVRALSR</sequence>
<gene>
    <name evidence="1" type="ORF">BTR14_18110</name>
</gene>
<evidence type="ECO:0008006" key="3">
    <source>
        <dbReference type="Google" id="ProtNLM"/>
    </source>
</evidence>
<organism evidence="1 2">
    <name type="scientific">Xaviernesmea rhizosphaerae</name>
    <dbReference type="NCBI Taxonomy" id="1672749"/>
    <lineage>
        <taxon>Bacteria</taxon>
        <taxon>Pseudomonadati</taxon>
        <taxon>Pseudomonadota</taxon>
        <taxon>Alphaproteobacteria</taxon>
        <taxon>Hyphomicrobiales</taxon>
        <taxon>Rhizobiaceae</taxon>
        <taxon>Rhizobium/Agrobacterium group</taxon>
        <taxon>Xaviernesmea</taxon>
    </lineage>
</organism>